<comment type="caution">
    <text evidence="3">The sequence shown here is derived from an EMBL/GenBank/DDBJ whole genome shotgun (WGS) entry which is preliminary data.</text>
</comment>
<dbReference type="PROSITE" id="PS50222">
    <property type="entry name" value="EF_HAND_2"/>
    <property type="match status" value="1"/>
</dbReference>
<feature type="transmembrane region" description="Helical" evidence="1">
    <location>
        <begin position="93"/>
        <end position="120"/>
    </location>
</feature>
<keyword evidence="1" id="KW-1133">Transmembrane helix</keyword>
<dbReference type="EMBL" id="JAEHOC010000004">
    <property type="protein sequence ID" value="KAG2442581.1"/>
    <property type="molecule type" value="Genomic_DNA"/>
</dbReference>
<evidence type="ECO:0000313" key="3">
    <source>
        <dbReference type="EMBL" id="KAG2442581.1"/>
    </source>
</evidence>
<keyword evidence="1" id="KW-0812">Transmembrane</keyword>
<dbReference type="InterPro" id="IPR018247">
    <property type="entry name" value="EF_Hand_1_Ca_BS"/>
</dbReference>
<organism evidence="3 4">
    <name type="scientific">Chlamydomonas incerta</name>
    <dbReference type="NCBI Taxonomy" id="51695"/>
    <lineage>
        <taxon>Eukaryota</taxon>
        <taxon>Viridiplantae</taxon>
        <taxon>Chlorophyta</taxon>
        <taxon>core chlorophytes</taxon>
        <taxon>Chlorophyceae</taxon>
        <taxon>CS clade</taxon>
        <taxon>Chlamydomonadales</taxon>
        <taxon>Chlamydomonadaceae</taxon>
        <taxon>Chlamydomonas</taxon>
    </lineage>
</organism>
<keyword evidence="4" id="KW-1185">Reference proteome</keyword>
<protein>
    <recommendedName>
        <fullName evidence="2">EF-hand domain-containing protein</fullName>
    </recommendedName>
</protein>
<dbReference type="AlphaFoldDB" id="A0A835TP33"/>
<dbReference type="PROSITE" id="PS00018">
    <property type="entry name" value="EF_HAND_1"/>
    <property type="match status" value="1"/>
</dbReference>
<dbReference type="Proteomes" id="UP000650467">
    <property type="component" value="Unassembled WGS sequence"/>
</dbReference>
<feature type="domain" description="EF-hand" evidence="2">
    <location>
        <begin position="52"/>
        <end position="87"/>
    </location>
</feature>
<evidence type="ECO:0000313" key="4">
    <source>
        <dbReference type="Proteomes" id="UP000650467"/>
    </source>
</evidence>
<keyword evidence="1" id="KW-0472">Membrane</keyword>
<dbReference type="SMART" id="SM00054">
    <property type="entry name" value="EFh"/>
    <property type="match status" value="1"/>
</dbReference>
<evidence type="ECO:0000259" key="2">
    <source>
        <dbReference type="PROSITE" id="PS50222"/>
    </source>
</evidence>
<dbReference type="GO" id="GO:0005509">
    <property type="term" value="F:calcium ion binding"/>
    <property type="evidence" value="ECO:0007669"/>
    <property type="project" value="InterPro"/>
</dbReference>
<evidence type="ECO:0000256" key="1">
    <source>
        <dbReference type="SAM" id="Phobius"/>
    </source>
</evidence>
<accession>A0A835TP33</accession>
<sequence>MSSFSAKGSFRGRAEVYPAEVNVQMDQELPKSMTGSATKKLAPRQGTVHLASLTMETQEVLRKFDANGDGEVEAAELTAVVDELVKTQFSSRLFLYGLVAMTFALVMILGCGFGLTWAVVLSQKDTTVVNNTWVTRSDKVPIQLGNSQMTVLDGMLSSRGATNVTVSTVPGTVERPLNANMTSAQLTSLTRVYLRSSDGAQVGLRVTGFRLVAGSPPTLLLSTPSGSLAVSGNSVSGSATTGLVGDPAMVWQGVTGVFSK</sequence>
<name>A0A835TP33_CHLIN</name>
<dbReference type="OrthoDB" id="528204at2759"/>
<dbReference type="InterPro" id="IPR002048">
    <property type="entry name" value="EF_hand_dom"/>
</dbReference>
<proteinExistence type="predicted"/>
<gene>
    <name evidence="3" type="ORF">HXX76_002666</name>
</gene>
<reference evidence="3" key="1">
    <citation type="journal article" date="2020" name="bioRxiv">
        <title>Comparative genomics of Chlamydomonas.</title>
        <authorList>
            <person name="Craig R.J."/>
            <person name="Hasan A.R."/>
            <person name="Ness R.W."/>
            <person name="Keightley P.D."/>
        </authorList>
    </citation>
    <scope>NUCLEOTIDE SEQUENCE</scope>
    <source>
        <strain evidence="3">SAG 7.73</strain>
    </source>
</reference>